<dbReference type="EMBL" id="CAICTM010000149">
    <property type="protein sequence ID" value="CAB9502932.1"/>
    <property type="molecule type" value="Genomic_DNA"/>
</dbReference>
<name>A0A9N8H7U8_9STRA</name>
<evidence type="ECO:0000259" key="2">
    <source>
        <dbReference type="Pfam" id="PF20710"/>
    </source>
</evidence>
<dbReference type="AlphaFoldDB" id="A0A9N8H7U8"/>
<gene>
    <name evidence="3" type="ORF">SEMRO_150_G069010.1</name>
</gene>
<evidence type="ECO:0000256" key="1">
    <source>
        <dbReference type="SAM" id="MobiDB-lite"/>
    </source>
</evidence>
<dbReference type="Proteomes" id="UP001153069">
    <property type="component" value="Unassembled WGS sequence"/>
</dbReference>
<protein>
    <submittedName>
        <fullName evidence="3">Nitrilase family, member 2</fullName>
    </submittedName>
</protein>
<feature type="region of interest" description="Disordered" evidence="1">
    <location>
        <begin position="210"/>
        <end position="258"/>
    </location>
</feature>
<feature type="compositionally biased region" description="Basic residues" evidence="1">
    <location>
        <begin position="138"/>
        <end position="148"/>
    </location>
</feature>
<feature type="region of interest" description="Disordered" evidence="1">
    <location>
        <begin position="1"/>
        <end position="23"/>
    </location>
</feature>
<comment type="caution">
    <text evidence="3">The sequence shown here is derived from an EMBL/GenBank/DDBJ whole genome shotgun (WGS) entry which is preliminary data.</text>
</comment>
<proteinExistence type="predicted"/>
<evidence type="ECO:0000313" key="4">
    <source>
        <dbReference type="Proteomes" id="UP001153069"/>
    </source>
</evidence>
<organism evidence="3 4">
    <name type="scientific">Seminavis robusta</name>
    <dbReference type="NCBI Taxonomy" id="568900"/>
    <lineage>
        <taxon>Eukaryota</taxon>
        <taxon>Sar</taxon>
        <taxon>Stramenopiles</taxon>
        <taxon>Ochrophyta</taxon>
        <taxon>Bacillariophyta</taxon>
        <taxon>Bacillariophyceae</taxon>
        <taxon>Bacillariophycidae</taxon>
        <taxon>Naviculales</taxon>
        <taxon>Naviculaceae</taxon>
        <taxon>Seminavis</taxon>
    </lineage>
</organism>
<keyword evidence="4" id="KW-1185">Reference proteome</keyword>
<sequence>MSANDFRVGDEEDEIKRPDPFPYSETEDVMLPEDYAPTRHDVINGRGRKSYNHIANRRFRQLIAMNLERYLAARCKVDKTLVVVGIVDTIRNAKPTGGFLKRCPKTARWISLSDESAREKVGHCLRDMIASQRDNKKSGKGAAKKTKAAVRAAAAAMSSPGKESASKGPPMMNNMWQPRAPDGLPAPKAANPMADPASFAMWASFQDGRNPAMMPPLQPPMPPLMAPPNPPPAAATSKSKRSRKSAGDNPPVSLNNLDTVSLQKGNLQDMSEQQRRILSKLENGWKGTVEELMEAVK</sequence>
<reference evidence="3" key="1">
    <citation type="submission" date="2020-06" db="EMBL/GenBank/DDBJ databases">
        <authorList>
            <consortium name="Plant Systems Biology data submission"/>
        </authorList>
    </citation>
    <scope>NUCLEOTIDE SEQUENCE</scope>
    <source>
        <strain evidence="3">D6</strain>
    </source>
</reference>
<feature type="region of interest" description="Disordered" evidence="1">
    <location>
        <begin position="131"/>
        <end position="192"/>
    </location>
</feature>
<accession>A0A9N8H7U8</accession>
<feature type="domain" description="DUF6824" evidence="2">
    <location>
        <begin position="41"/>
        <end position="127"/>
    </location>
</feature>
<feature type="compositionally biased region" description="Pro residues" evidence="1">
    <location>
        <begin position="213"/>
        <end position="233"/>
    </location>
</feature>
<dbReference type="InterPro" id="IPR049227">
    <property type="entry name" value="DUF6824"/>
</dbReference>
<evidence type="ECO:0000313" key="3">
    <source>
        <dbReference type="EMBL" id="CAB9502932.1"/>
    </source>
</evidence>
<dbReference type="Pfam" id="PF20710">
    <property type="entry name" value="DUF6824"/>
    <property type="match status" value="1"/>
</dbReference>
<dbReference type="OrthoDB" id="49453at2759"/>
<feature type="compositionally biased region" description="Low complexity" evidence="1">
    <location>
        <begin position="149"/>
        <end position="162"/>
    </location>
</feature>